<dbReference type="AlphaFoldDB" id="A0A7G7BF96"/>
<name>A0A7G7BF96_9ACTN</name>
<dbReference type="Proteomes" id="UP000515307">
    <property type="component" value="Chromosome"/>
</dbReference>
<dbReference type="EMBL" id="CP045702">
    <property type="protein sequence ID" value="QNE74011.1"/>
    <property type="molecule type" value="Genomic_DNA"/>
</dbReference>
<evidence type="ECO:0000313" key="1">
    <source>
        <dbReference type="EMBL" id="QNE74011.1"/>
    </source>
</evidence>
<accession>A0A7G7BF96</accession>
<reference evidence="2" key="1">
    <citation type="submission" date="2019-10" db="EMBL/GenBank/DDBJ databases">
        <title>Antimicrobial potential of Antarctic Bacteria.</title>
        <authorList>
            <person name="Benaud N."/>
            <person name="Edwards R.J."/>
            <person name="Ferrari B.C."/>
        </authorList>
    </citation>
    <scope>NUCLEOTIDE SEQUENCE [LARGE SCALE GENOMIC DNA]</scope>
    <source>
        <strain evidence="2">NBSH44</strain>
    </source>
</reference>
<organism evidence="1 2">
    <name type="scientific">Streptomyces finlayi</name>
    <dbReference type="NCBI Taxonomy" id="67296"/>
    <lineage>
        <taxon>Bacteria</taxon>
        <taxon>Bacillati</taxon>
        <taxon>Actinomycetota</taxon>
        <taxon>Actinomycetes</taxon>
        <taxon>Kitasatosporales</taxon>
        <taxon>Streptomycetaceae</taxon>
        <taxon>Streptomyces</taxon>
    </lineage>
</organism>
<keyword evidence="2" id="KW-1185">Reference proteome</keyword>
<dbReference type="KEGG" id="sfiy:F0344_04800"/>
<evidence type="ECO:0000313" key="2">
    <source>
        <dbReference type="Proteomes" id="UP000515307"/>
    </source>
</evidence>
<protein>
    <submittedName>
        <fullName evidence="1">Uncharacterized protein</fullName>
    </submittedName>
</protein>
<gene>
    <name evidence="1" type="ORF">F0344_04800</name>
</gene>
<sequence>MAERFFRVLPGRYPLRNSEVRVQFRERRRFGSVLVDEMRAWVDDTPDPKAVVDRTKRAIIQRLARDLAVNDLMGDTPYKP</sequence>
<proteinExistence type="predicted"/>